<keyword evidence="1" id="KW-0812">Transmembrane</keyword>
<feature type="transmembrane region" description="Helical" evidence="1">
    <location>
        <begin position="54"/>
        <end position="73"/>
    </location>
</feature>
<accession>A0AAV6TUF0</accession>
<gene>
    <name evidence="2" type="ORF">JTE90_028219</name>
</gene>
<name>A0AAV6TUF0_9ARAC</name>
<sequence>MSPPKIVNSVIAEAEGNVIPQRVWKAIPTTPQDMSLGPIRNGPFKRVKLYRFNFFFPDRSFFCMLLIFVFVQFTAKRKNVPPAVDPKGIHLHNIHCGALDCLFMTGKM</sequence>
<dbReference type="Proteomes" id="UP000827092">
    <property type="component" value="Unassembled WGS sequence"/>
</dbReference>
<proteinExistence type="predicted"/>
<evidence type="ECO:0000313" key="2">
    <source>
        <dbReference type="EMBL" id="KAG8175081.1"/>
    </source>
</evidence>
<comment type="caution">
    <text evidence="2">The sequence shown here is derived from an EMBL/GenBank/DDBJ whole genome shotgun (WGS) entry which is preliminary data.</text>
</comment>
<reference evidence="2 3" key="1">
    <citation type="journal article" date="2022" name="Nat. Ecol. Evol.">
        <title>A masculinizing supergene underlies an exaggerated male reproductive morph in a spider.</title>
        <authorList>
            <person name="Hendrickx F."/>
            <person name="De Corte Z."/>
            <person name="Sonet G."/>
            <person name="Van Belleghem S.M."/>
            <person name="Kostlbacher S."/>
            <person name="Vangestel C."/>
        </authorList>
    </citation>
    <scope>NUCLEOTIDE SEQUENCE [LARGE SCALE GENOMIC DNA]</scope>
    <source>
        <strain evidence="2">W744_W776</strain>
    </source>
</reference>
<keyword evidence="1" id="KW-1133">Transmembrane helix</keyword>
<keyword evidence="3" id="KW-1185">Reference proteome</keyword>
<dbReference type="AlphaFoldDB" id="A0AAV6TUF0"/>
<evidence type="ECO:0000256" key="1">
    <source>
        <dbReference type="SAM" id="Phobius"/>
    </source>
</evidence>
<organism evidence="2 3">
    <name type="scientific">Oedothorax gibbosus</name>
    <dbReference type="NCBI Taxonomy" id="931172"/>
    <lineage>
        <taxon>Eukaryota</taxon>
        <taxon>Metazoa</taxon>
        <taxon>Ecdysozoa</taxon>
        <taxon>Arthropoda</taxon>
        <taxon>Chelicerata</taxon>
        <taxon>Arachnida</taxon>
        <taxon>Araneae</taxon>
        <taxon>Araneomorphae</taxon>
        <taxon>Entelegynae</taxon>
        <taxon>Araneoidea</taxon>
        <taxon>Linyphiidae</taxon>
        <taxon>Erigoninae</taxon>
        <taxon>Oedothorax</taxon>
    </lineage>
</organism>
<evidence type="ECO:0000313" key="3">
    <source>
        <dbReference type="Proteomes" id="UP000827092"/>
    </source>
</evidence>
<keyword evidence="1" id="KW-0472">Membrane</keyword>
<protein>
    <submittedName>
        <fullName evidence="2">Uncharacterized protein</fullName>
    </submittedName>
</protein>
<dbReference type="EMBL" id="JAFNEN010001080">
    <property type="protein sequence ID" value="KAG8175081.1"/>
    <property type="molecule type" value="Genomic_DNA"/>
</dbReference>